<dbReference type="EMBL" id="LUUH01000102">
    <property type="protein sequence ID" value="OAH97329.1"/>
    <property type="molecule type" value="Genomic_DNA"/>
</dbReference>
<proteinExistence type="predicted"/>
<organism evidence="1 2">
    <name type="scientific">Methylomonas methanica</name>
    <dbReference type="NCBI Taxonomy" id="421"/>
    <lineage>
        <taxon>Bacteria</taxon>
        <taxon>Pseudomonadati</taxon>
        <taxon>Pseudomonadota</taxon>
        <taxon>Gammaproteobacteria</taxon>
        <taxon>Methylococcales</taxon>
        <taxon>Methylococcaceae</taxon>
        <taxon>Methylomonas</taxon>
    </lineage>
</organism>
<gene>
    <name evidence="1" type="ORF">A1353_23165</name>
</gene>
<name>A0A177LWK7_METMH</name>
<comment type="caution">
    <text evidence="1">The sequence shown here is derived from an EMBL/GenBank/DDBJ whole genome shotgun (WGS) entry which is preliminary data.</text>
</comment>
<evidence type="ECO:0000313" key="2">
    <source>
        <dbReference type="Proteomes" id="UP000077763"/>
    </source>
</evidence>
<protein>
    <submittedName>
        <fullName evidence="1">Uncharacterized protein</fullName>
    </submittedName>
</protein>
<dbReference type="Proteomes" id="UP000077763">
    <property type="component" value="Unassembled WGS sequence"/>
</dbReference>
<sequence>MARFIPASSECREFSSAGVVAYCYDSKQGPAYVAYKGRRGKPARCFAFASEDRRDKHLASYVEVETKNENAKRTRRAAGHGLTVGDIVYSVWGYEQTNVDFYEVVRVPTERSAVVRRVESDTVEDQPGSMTGYTTPKLGQFVAVMKEETRRACGIHTLSGGRSVYGDLKKWAGKPCRVTWYG</sequence>
<evidence type="ECO:0000313" key="1">
    <source>
        <dbReference type="EMBL" id="OAH97329.1"/>
    </source>
</evidence>
<accession>A0A177LWK7</accession>
<dbReference type="AlphaFoldDB" id="A0A177LWK7"/>
<reference evidence="1 2" key="1">
    <citation type="submission" date="2016-03" db="EMBL/GenBank/DDBJ databases">
        <authorList>
            <person name="Ploux O."/>
        </authorList>
    </citation>
    <scope>NUCLEOTIDE SEQUENCE [LARGE SCALE GENOMIC DNA]</scope>
    <source>
        <strain evidence="1 2">R-45371</strain>
    </source>
</reference>